<dbReference type="STRING" id="153496.A0U89_08020"/>
<sequence>MSIMNDSNLAPFLQHIAHCHTARLPGTRRPFYCEQIQIGWVDPRIFSALGELRLETGDGFGVPHGSDLQNLGAELACRELYRPHHELFDVSTLDNRVLGQIDRGALPLLGLTAQGVHLNGLVRKESGLFIWLGHRSPHKRLDPGKLDHLVAGGVCAGIGPLEALAKEAEEEASIKADLIAQAKPVATIRYAMERPEGLRRDTLHCYDLYLPEAFVPEPADGEVEFFKLLPIEEVFSLVRDTQKVKFNVNLVLIDLFLRQNLFSPSDAAILRAALNAS</sequence>
<keyword evidence="3" id="KW-1185">Reference proteome</keyword>
<dbReference type="EMBL" id="CP014674">
    <property type="protein sequence ID" value="AOX17098.1"/>
    <property type="molecule type" value="Genomic_DNA"/>
</dbReference>
<protein>
    <recommendedName>
        <fullName evidence="1">Nudix hydrolase domain-containing protein</fullName>
    </recommendedName>
</protein>
<evidence type="ECO:0000313" key="2">
    <source>
        <dbReference type="EMBL" id="AOX17098.1"/>
    </source>
</evidence>
<gene>
    <name evidence="2" type="ORF">A0U89_08020</name>
</gene>
<proteinExistence type="predicted"/>
<evidence type="ECO:0000259" key="1">
    <source>
        <dbReference type="PROSITE" id="PS51462"/>
    </source>
</evidence>
<organism evidence="2 3">
    <name type="scientific">Kozakia baliensis</name>
    <dbReference type="NCBI Taxonomy" id="153496"/>
    <lineage>
        <taxon>Bacteria</taxon>
        <taxon>Pseudomonadati</taxon>
        <taxon>Pseudomonadota</taxon>
        <taxon>Alphaproteobacteria</taxon>
        <taxon>Acetobacterales</taxon>
        <taxon>Acetobacteraceae</taxon>
        <taxon>Kozakia</taxon>
    </lineage>
</organism>
<feature type="domain" description="Nudix hydrolase" evidence="1">
    <location>
        <begin position="113"/>
        <end position="254"/>
    </location>
</feature>
<evidence type="ECO:0000313" key="3">
    <source>
        <dbReference type="Proteomes" id="UP000179145"/>
    </source>
</evidence>
<dbReference type="PROSITE" id="PS51462">
    <property type="entry name" value="NUDIX"/>
    <property type="match status" value="1"/>
</dbReference>
<dbReference type="Proteomes" id="UP000179145">
    <property type="component" value="Chromosome"/>
</dbReference>
<dbReference type="Pfam" id="PF00293">
    <property type="entry name" value="NUDIX"/>
    <property type="match status" value="1"/>
</dbReference>
<dbReference type="KEGG" id="kba:A0U89_08020"/>
<dbReference type="eggNOG" id="COG1443">
    <property type="taxonomic scope" value="Bacteria"/>
</dbReference>
<reference evidence="2 3" key="1">
    <citation type="journal article" date="2016" name="Microb. Cell Fact.">
        <title>Dissection of exopolysaccharide biosynthesis in Kozakia baliensis.</title>
        <authorList>
            <person name="Brandt J.U."/>
            <person name="Jakob F."/>
            <person name="Behr J."/>
            <person name="Geissler A.J."/>
            <person name="Vogel R.F."/>
        </authorList>
    </citation>
    <scope>NUCLEOTIDE SEQUENCE [LARGE SCALE GENOMIC DNA]</scope>
    <source>
        <strain evidence="2 3">DSM 14400</strain>
    </source>
</reference>
<dbReference type="SUPFAM" id="SSF55811">
    <property type="entry name" value="Nudix"/>
    <property type="match status" value="1"/>
</dbReference>
<dbReference type="AlphaFoldDB" id="A0A1D8UTY3"/>
<dbReference type="InterPro" id="IPR000086">
    <property type="entry name" value="NUDIX_hydrolase_dom"/>
</dbReference>
<dbReference type="Gene3D" id="3.90.79.10">
    <property type="entry name" value="Nucleoside Triphosphate Pyrophosphohydrolase"/>
    <property type="match status" value="1"/>
</dbReference>
<dbReference type="GO" id="GO:0003824">
    <property type="term" value="F:catalytic activity"/>
    <property type="evidence" value="ECO:0007669"/>
    <property type="project" value="UniProtKB-ARBA"/>
</dbReference>
<dbReference type="CDD" id="cd03676">
    <property type="entry name" value="NUDIX_Tnr3_like"/>
    <property type="match status" value="1"/>
</dbReference>
<name>A0A1D8UTY3_9PROT</name>
<dbReference type="InterPro" id="IPR015797">
    <property type="entry name" value="NUDIX_hydrolase-like_dom_sf"/>
</dbReference>
<accession>A0A1D8UTY3</accession>